<accession>H0QPQ9</accession>
<sequence length="258" mass="27456">MTGLALVTGASTGSGFHLAEALAARGYDIVGVGASSRIDALPDQLPQVEVHPVRADLSTSAGVESVWDAVAALDRPLDVACLNAGMSLGGAFIDTDLQQELTMLSLNVTSQVLLAKHVAQHMAERKQGKILITSSLSATTPTPFESIYGPTRAFVYSFAQGLREELREHNVNVTALLPGATAAEFHDRAGMQNTAFGDNSTKNDPRLVALLGVEGLFAGKDHVVGGDRSTRRAAVMNKFLPEQLKARRFAKLSRTHTH</sequence>
<protein>
    <submittedName>
        <fullName evidence="3">Putative oxidoreductase</fullName>
    </submittedName>
</protein>
<organism evidence="3 4">
    <name type="scientific">Arthrobacter globiformis (strain ATCC 8010 / DSM 20124 / JCM 1332 / NBRC 12137 / NCIMB 8907 / NRRL B-2979 / 168)</name>
    <dbReference type="NCBI Taxonomy" id="1077972"/>
    <lineage>
        <taxon>Bacteria</taxon>
        <taxon>Bacillati</taxon>
        <taxon>Actinomycetota</taxon>
        <taxon>Actinomycetes</taxon>
        <taxon>Micrococcales</taxon>
        <taxon>Micrococcaceae</taxon>
        <taxon>Arthrobacter</taxon>
    </lineage>
</organism>
<evidence type="ECO:0000256" key="2">
    <source>
        <dbReference type="ARBA" id="ARBA00023002"/>
    </source>
</evidence>
<evidence type="ECO:0000313" key="3">
    <source>
        <dbReference type="EMBL" id="GAB14810.1"/>
    </source>
</evidence>
<dbReference type="PANTHER" id="PTHR42901">
    <property type="entry name" value="ALCOHOL DEHYDROGENASE"/>
    <property type="match status" value="1"/>
</dbReference>
<dbReference type="InterPro" id="IPR002347">
    <property type="entry name" value="SDR_fam"/>
</dbReference>
<dbReference type="Proteomes" id="UP000003828">
    <property type="component" value="Unassembled WGS sequence"/>
</dbReference>
<dbReference type="PANTHER" id="PTHR42901:SF1">
    <property type="entry name" value="ALCOHOL DEHYDROGENASE"/>
    <property type="match status" value="1"/>
</dbReference>
<reference evidence="3 4" key="1">
    <citation type="submission" date="2011-12" db="EMBL/GenBank/DDBJ databases">
        <title>Whole genome shotgun sequence of Arthrobacter globiformis NBRC 12137.</title>
        <authorList>
            <person name="Miyazawa S."/>
            <person name="Hosoyama A."/>
            <person name="Tsuchikane K."/>
            <person name="Katsumata H."/>
            <person name="Yamazaki S."/>
            <person name="Fujita N."/>
        </authorList>
    </citation>
    <scope>NUCLEOTIDE SEQUENCE [LARGE SCALE GENOMIC DNA]</scope>
    <source>
        <strain evidence="3 4">NBRC 12137</strain>
    </source>
</reference>
<gene>
    <name evidence="3" type="ORF">ARGLB_077_00270</name>
</gene>
<comment type="caution">
    <text evidence="3">The sequence shown here is derived from an EMBL/GenBank/DDBJ whole genome shotgun (WGS) entry which is preliminary data.</text>
</comment>
<dbReference type="GO" id="GO:0016491">
    <property type="term" value="F:oxidoreductase activity"/>
    <property type="evidence" value="ECO:0007669"/>
    <property type="project" value="UniProtKB-KW"/>
</dbReference>
<dbReference type="SUPFAM" id="SSF51735">
    <property type="entry name" value="NAD(P)-binding Rossmann-fold domains"/>
    <property type="match status" value="1"/>
</dbReference>
<keyword evidence="4" id="KW-1185">Reference proteome</keyword>
<evidence type="ECO:0000313" key="4">
    <source>
        <dbReference type="Proteomes" id="UP000003828"/>
    </source>
</evidence>
<evidence type="ECO:0000256" key="1">
    <source>
        <dbReference type="ARBA" id="ARBA00006484"/>
    </source>
</evidence>
<dbReference type="OrthoDB" id="158573at2"/>
<name>H0QPQ9_ARTG1</name>
<dbReference type="EMBL" id="BAEG01000077">
    <property type="protein sequence ID" value="GAB14810.1"/>
    <property type="molecule type" value="Genomic_DNA"/>
</dbReference>
<dbReference type="Gene3D" id="3.40.50.720">
    <property type="entry name" value="NAD(P)-binding Rossmann-like Domain"/>
    <property type="match status" value="1"/>
</dbReference>
<dbReference type="CDD" id="cd05233">
    <property type="entry name" value="SDR_c"/>
    <property type="match status" value="1"/>
</dbReference>
<dbReference type="PRINTS" id="PR00081">
    <property type="entry name" value="GDHRDH"/>
</dbReference>
<dbReference type="STRING" id="1077972.ARGLB_077_00270"/>
<dbReference type="eggNOG" id="COG0300">
    <property type="taxonomic scope" value="Bacteria"/>
</dbReference>
<dbReference type="InterPro" id="IPR036291">
    <property type="entry name" value="NAD(P)-bd_dom_sf"/>
</dbReference>
<proteinExistence type="inferred from homology"/>
<dbReference type="Pfam" id="PF00106">
    <property type="entry name" value="adh_short"/>
    <property type="match status" value="1"/>
</dbReference>
<dbReference type="AlphaFoldDB" id="H0QPQ9"/>
<comment type="similarity">
    <text evidence="1">Belongs to the short-chain dehydrogenases/reductases (SDR) family.</text>
</comment>
<keyword evidence="2" id="KW-0560">Oxidoreductase</keyword>
<dbReference type="RefSeq" id="WP_003803655.1">
    <property type="nucleotide sequence ID" value="NZ_BAEG01000077.1"/>
</dbReference>